<keyword evidence="2" id="KW-1185">Reference proteome</keyword>
<dbReference type="Proteomes" id="UP001519460">
    <property type="component" value="Unassembled WGS sequence"/>
</dbReference>
<comment type="caution">
    <text evidence="1">The sequence shown here is derived from an EMBL/GenBank/DDBJ whole genome shotgun (WGS) entry which is preliminary data.</text>
</comment>
<reference evidence="1 2" key="1">
    <citation type="journal article" date="2023" name="Sci. Data">
        <title>Genome assembly of the Korean intertidal mud-creeper Batillaria attramentaria.</title>
        <authorList>
            <person name="Patra A.K."/>
            <person name="Ho P.T."/>
            <person name="Jun S."/>
            <person name="Lee S.J."/>
            <person name="Kim Y."/>
            <person name="Won Y.J."/>
        </authorList>
    </citation>
    <scope>NUCLEOTIDE SEQUENCE [LARGE SCALE GENOMIC DNA]</scope>
    <source>
        <strain evidence="1">Wonlab-2016</strain>
    </source>
</reference>
<name>A0ABD0M0D6_9CAEN</name>
<protein>
    <submittedName>
        <fullName evidence="1">Uncharacterized protein</fullName>
    </submittedName>
</protein>
<feature type="non-terminal residue" evidence="1">
    <location>
        <position position="72"/>
    </location>
</feature>
<proteinExistence type="predicted"/>
<gene>
    <name evidence="1" type="ORF">BaRGS_00003546</name>
</gene>
<dbReference type="EMBL" id="JACVVK020000011">
    <property type="protein sequence ID" value="KAK7505384.1"/>
    <property type="molecule type" value="Genomic_DNA"/>
</dbReference>
<evidence type="ECO:0000313" key="2">
    <source>
        <dbReference type="Proteomes" id="UP001519460"/>
    </source>
</evidence>
<accession>A0ABD0M0D6</accession>
<dbReference type="AlphaFoldDB" id="A0ABD0M0D6"/>
<organism evidence="1 2">
    <name type="scientific">Batillaria attramentaria</name>
    <dbReference type="NCBI Taxonomy" id="370345"/>
    <lineage>
        <taxon>Eukaryota</taxon>
        <taxon>Metazoa</taxon>
        <taxon>Spiralia</taxon>
        <taxon>Lophotrochozoa</taxon>
        <taxon>Mollusca</taxon>
        <taxon>Gastropoda</taxon>
        <taxon>Caenogastropoda</taxon>
        <taxon>Sorbeoconcha</taxon>
        <taxon>Cerithioidea</taxon>
        <taxon>Batillariidae</taxon>
        <taxon>Batillaria</taxon>
    </lineage>
</organism>
<sequence length="72" mass="8112">MFAPPLFHRIAFVYQAVQRQPSVACTGYKRLGSVPYTLGTRYDRKRRAKSRNCNLLSCSLGTDVKLYIALGS</sequence>
<evidence type="ECO:0000313" key="1">
    <source>
        <dbReference type="EMBL" id="KAK7505384.1"/>
    </source>
</evidence>